<reference evidence="3 4" key="2">
    <citation type="journal article" date="2017" name="Sci. Rep.">
        <title>Ant-infecting Ophiocordyceps genomes reveal a high diversity of potential behavioral manipulation genes and a possible major role for enterotoxins.</title>
        <authorList>
            <person name="de Bekker C."/>
            <person name="Ohm R.A."/>
            <person name="Evans H.C."/>
            <person name="Brachmann A."/>
            <person name="Hughes D.P."/>
        </authorList>
    </citation>
    <scope>NUCLEOTIDE SEQUENCE [LARGE SCALE GENOMIC DNA]</scope>
    <source>
        <strain evidence="3 4">SC16a</strain>
    </source>
</reference>
<name>A0A2A9P3Z8_OPHUN</name>
<feature type="region of interest" description="Disordered" evidence="1">
    <location>
        <begin position="53"/>
        <end position="76"/>
    </location>
</feature>
<dbReference type="AlphaFoldDB" id="A0A2A9P3Z8"/>
<protein>
    <recommendedName>
        <fullName evidence="2">DM2 domain-containing protein</fullName>
    </recommendedName>
</protein>
<dbReference type="PROSITE" id="PS51925">
    <property type="entry name" value="SWIB_MDM2"/>
    <property type="match status" value="1"/>
</dbReference>
<dbReference type="InterPro" id="IPR019835">
    <property type="entry name" value="SWIB_domain"/>
</dbReference>
<keyword evidence="4" id="KW-1185">Reference proteome</keyword>
<comment type="caution">
    <text evidence="3">The sequence shown here is derived from an EMBL/GenBank/DDBJ whole genome shotgun (WGS) entry which is preliminary data.</text>
</comment>
<dbReference type="CDD" id="cd10568">
    <property type="entry name" value="SWIB_like"/>
    <property type="match status" value="1"/>
</dbReference>
<dbReference type="SMART" id="SM00151">
    <property type="entry name" value="SWIB"/>
    <property type="match status" value="1"/>
</dbReference>
<dbReference type="InterPro" id="IPR003121">
    <property type="entry name" value="SWIB_MDM2_domain"/>
</dbReference>
<proteinExistence type="predicted"/>
<sequence length="507" mass="58357">MQPQYRAYAQQAPQRSQMLNQRRVGLGPMMPSGPHPSVPLSQAQMALHQQSLGSANELNKRRSRKPTDKNLPDGVEETIINPDGVQRYRDLRDIERSLDATISRKRLDVCESVNRHHTKIPRILRLWISNTVEDQVWQGNDLNMDAFDFTPNMEASYRVKIEGRLVDEDDGSTEQRSQGDSSPLSSDPPSMTQQDDPSASHQEHHTNDDRHRFSTFFKAMSVDFDRSRFRNGAEQNIEWKKSEPMLKGHTPGSQPSTEFDQITFKRSGDENTNITINLYRHESPERYQLSPELADVIDMTEATQQEAVMGLWEYIRHWGLQEDEERRNFKCNEPLKRVVGRSDVGYIPMLNEYVVQHLRPLPPISLPYTIRVDEEFHKDPQPTVYDVTVLVDDPLRTELQPLINGTLNANMLKEITSLDDQLARLVQAIAVSKAKHSFFTSLSEDPATFVRNWLSSQKRDLEIIMGEASRGNSEVAFRDDWRKCGRNKAWATQNARESVNVLLSRHR</sequence>
<accession>A0A2A9P3Z8</accession>
<dbReference type="OrthoDB" id="10263741at2759"/>
<feature type="compositionally biased region" description="Polar residues" evidence="1">
    <location>
        <begin position="191"/>
        <end position="200"/>
    </location>
</feature>
<dbReference type="Pfam" id="PF02201">
    <property type="entry name" value="SWIB"/>
    <property type="match status" value="1"/>
</dbReference>
<dbReference type="Proteomes" id="UP000037136">
    <property type="component" value="Unassembled WGS sequence"/>
</dbReference>
<dbReference type="PANTHER" id="PTHR13844">
    <property type="entry name" value="SWI/SNF-RELATED MATRIX-ASSOCIATED ACTIN-DEPENDENT REGULATOR OF CHROMATIN SUBFAMILY D"/>
    <property type="match status" value="1"/>
</dbReference>
<evidence type="ECO:0000313" key="3">
    <source>
        <dbReference type="EMBL" id="PFH55593.1"/>
    </source>
</evidence>
<feature type="region of interest" description="Disordered" evidence="1">
    <location>
        <begin position="164"/>
        <end position="208"/>
    </location>
</feature>
<evidence type="ECO:0000313" key="4">
    <source>
        <dbReference type="Proteomes" id="UP000037136"/>
    </source>
</evidence>
<feature type="compositionally biased region" description="Basic and acidic residues" evidence="1">
    <location>
        <begin position="237"/>
        <end position="246"/>
    </location>
</feature>
<feature type="region of interest" description="Disordered" evidence="1">
    <location>
        <begin position="235"/>
        <end position="259"/>
    </location>
</feature>
<dbReference type="EMBL" id="LAZP02000842">
    <property type="protein sequence ID" value="PFH55593.1"/>
    <property type="molecule type" value="Genomic_DNA"/>
</dbReference>
<dbReference type="STRING" id="268505.A0A2A9P3Z8"/>
<dbReference type="SUPFAM" id="SSF47592">
    <property type="entry name" value="SWIB/MDM2 domain"/>
    <property type="match status" value="1"/>
</dbReference>
<gene>
    <name evidence="3" type="ORF">XA68_17980</name>
</gene>
<dbReference type="InterPro" id="IPR036885">
    <property type="entry name" value="SWIB_MDM2_dom_sf"/>
</dbReference>
<feature type="compositionally biased region" description="Low complexity" evidence="1">
    <location>
        <begin position="180"/>
        <end position="190"/>
    </location>
</feature>
<organism evidence="3 4">
    <name type="scientific">Ophiocordyceps unilateralis</name>
    <name type="common">Zombie-ant fungus</name>
    <name type="synonym">Torrubia unilateralis</name>
    <dbReference type="NCBI Taxonomy" id="268505"/>
    <lineage>
        <taxon>Eukaryota</taxon>
        <taxon>Fungi</taxon>
        <taxon>Dikarya</taxon>
        <taxon>Ascomycota</taxon>
        <taxon>Pezizomycotina</taxon>
        <taxon>Sordariomycetes</taxon>
        <taxon>Hypocreomycetidae</taxon>
        <taxon>Hypocreales</taxon>
        <taxon>Ophiocordycipitaceae</taxon>
        <taxon>Ophiocordyceps</taxon>
    </lineage>
</organism>
<feature type="domain" description="DM2" evidence="2">
    <location>
        <begin position="282"/>
        <end position="360"/>
    </location>
</feature>
<evidence type="ECO:0000259" key="2">
    <source>
        <dbReference type="PROSITE" id="PS51925"/>
    </source>
</evidence>
<evidence type="ECO:0000256" key="1">
    <source>
        <dbReference type="SAM" id="MobiDB-lite"/>
    </source>
</evidence>
<reference evidence="3 4" key="1">
    <citation type="journal article" date="2015" name="BMC Genomics">
        <title>Gene expression during zombie ant biting behavior reflects the complexity underlying fungal parasitic behavioral manipulation.</title>
        <authorList>
            <person name="de Bekker C."/>
            <person name="Ohm R.A."/>
            <person name="Loreto R.G."/>
            <person name="Sebastian A."/>
            <person name="Albert I."/>
            <person name="Merrow M."/>
            <person name="Brachmann A."/>
            <person name="Hughes D.P."/>
        </authorList>
    </citation>
    <scope>NUCLEOTIDE SEQUENCE [LARGE SCALE GENOMIC DNA]</scope>
    <source>
        <strain evidence="3 4">SC16a</strain>
    </source>
</reference>
<dbReference type="Gene3D" id="1.10.245.10">
    <property type="entry name" value="SWIB/MDM2 domain"/>
    <property type="match status" value="1"/>
</dbReference>